<dbReference type="Pfam" id="PF00534">
    <property type="entry name" value="Glycos_transf_1"/>
    <property type="match status" value="1"/>
</dbReference>
<dbReference type="STRING" id="1797469.A3F08_03015"/>
<dbReference type="EMBL" id="MEZV01000037">
    <property type="protein sequence ID" value="OGD66481.1"/>
    <property type="molecule type" value="Genomic_DNA"/>
</dbReference>
<keyword evidence="3" id="KW-0472">Membrane</keyword>
<sequence>MITKADNIDRNNIKFIMCSFFPVGLEDYVEFFKKYFSNFIYLKWKFPHSRDKKASSGLEYYKNHSLVKGKKFFSFSLAGSPFYFLFLPLNYLIYFWQSLFLLFIPKKKEEKIIYMGINYFCTFCGIVLKFFGKVDFVIYRVMDFFPLPTSGAYQFLNRIFYIFDRFCLKNSDSIWFTTEGHIIGREKYGYFNRKTTAHQIIPLAVNLDKFISRSLNQRNHHSMIYCGVISRYQMLDLIFKAISNLKTNFPDIKLNLIGSGPDVEYYKEMVKELNIGKYVTFYGFMDEGEKFYQLMADNSLGIALYKDEENYMKYTEPAKVKYYLNFGVPPIVSDVPKIARELDREKVAFCVKNDLKDIAGIISKFFNDKEMQKQYKKNISEFVKNIDVNFLLEKNLEETFPNFKEG</sequence>
<evidence type="ECO:0000256" key="3">
    <source>
        <dbReference type="SAM" id="Phobius"/>
    </source>
</evidence>
<feature type="domain" description="Glycosyl transferase family 1" evidence="4">
    <location>
        <begin position="219"/>
        <end position="379"/>
    </location>
</feature>
<feature type="transmembrane region" description="Helical" evidence="3">
    <location>
        <begin position="112"/>
        <end position="131"/>
    </location>
</feature>
<dbReference type="SUPFAM" id="SSF53756">
    <property type="entry name" value="UDP-Glycosyltransferase/glycogen phosphorylase"/>
    <property type="match status" value="1"/>
</dbReference>
<gene>
    <name evidence="5" type="ORF">A3F08_03015</name>
</gene>
<dbReference type="PANTHER" id="PTHR12526">
    <property type="entry name" value="GLYCOSYLTRANSFERASE"/>
    <property type="match status" value="1"/>
</dbReference>
<dbReference type="Gene3D" id="3.40.50.2000">
    <property type="entry name" value="Glycogen Phosphorylase B"/>
    <property type="match status" value="1"/>
</dbReference>
<feature type="transmembrane region" description="Helical" evidence="3">
    <location>
        <begin position="82"/>
        <end position="105"/>
    </location>
</feature>
<dbReference type="GO" id="GO:0016757">
    <property type="term" value="F:glycosyltransferase activity"/>
    <property type="evidence" value="ECO:0007669"/>
    <property type="project" value="UniProtKB-KW"/>
</dbReference>
<keyword evidence="1" id="KW-0328">Glycosyltransferase</keyword>
<accession>A0A1F5EGG8</accession>
<dbReference type="PANTHER" id="PTHR12526:SF629">
    <property type="entry name" value="TEICHURONIC ACID BIOSYNTHESIS GLYCOSYLTRANSFERASE TUAH-RELATED"/>
    <property type="match status" value="1"/>
</dbReference>
<dbReference type="Proteomes" id="UP000176451">
    <property type="component" value="Unassembled WGS sequence"/>
</dbReference>
<comment type="caution">
    <text evidence="5">The sequence shown here is derived from an EMBL/GenBank/DDBJ whole genome shotgun (WGS) entry which is preliminary data.</text>
</comment>
<proteinExistence type="predicted"/>
<evidence type="ECO:0000313" key="6">
    <source>
        <dbReference type="Proteomes" id="UP000176451"/>
    </source>
</evidence>
<keyword evidence="2" id="KW-0808">Transferase</keyword>
<keyword evidence="3" id="KW-1133">Transmembrane helix</keyword>
<reference evidence="5 6" key="1">
    <citation type="journal article" date="2016" name="Nat. Commun.">
        <title>Thousands of microbial genomes shed light on interconnected biogeochemical processes in an aquifer system.</title>
        <authorList>
            <person name="Anantharaman K."/>
            <person name="Brown C.T."/>
            <person name="Hug L.A."/>
            <person name="Sharon I."/>
            <person name="Castelle C.J."/>
            <person name="Probst A.J."/>
            <person name="Thomas B.C."/>
            <person name="Singh A."/>
            <person name="Wilkins M.J."/>
            <person name="Karaoz U."/>
            <person name="Brodie E.L."/>
            <person name="Williams K.H."/>
            <person name="Hubbard S.S."/>
            <person name="Banfield J.F."/>
        </authorList>
    </citation>
    <scope>NUCLEOTIDE SEQUENCE [LARGE SCALE GENOMIC DNA]</scope>
</reference>
<organism evidence="5 6">
    <name type="scientific">Candidatus Berkelbacteria bacterium RIFCSPHIGHO2_12_FULL_36_9</name>
    <dbReference type="NCBI Taxonomy" id="1797469"/>
    <lineage>
        <taxon>Bacteria</taxon>
        <taxon>Candidatus Berkelbacteria</taxon>
    </lineage>
</organism>
<dbReference type="AlphaFoldDB" id="A0A1F5EGG8"/>
<protein>
    <recommendedName>
        <fullName evidence="4">Glycosyl transferase family 1 domain-containing protein</fullName>
    </recommendedName>
</protein>
<dbReference type="InterPro" id="IPR001296">
    <property type="entry name" value="Glyco_trans_1"/>
</dbReference>
<name>A0A1F5EGG8_9BACT</name>
<evidence type="ECO:0000256" key="2">
    <source>
        <dbReference type="ARBA" id="ARBA00022679"/>
    </source>
</evidence>
<evidence type="ECO:0000256" key="1">
    <source>
        <dbReference type="ARBA" id="ARBA00022676"/>
    </source>
</evidence>
<evidence type="ECO:0000259" key="4">
    <source>
        <dbReference type="Pfam" id="PF00534"/>
    </source>
</evidence>
<keyword evidence="3" id="KW-0812">Transmembrane</keyword>
<evidence type="ECO:0000313" key="5">
    <source>
        <dbReference type="EMBL" id="OGD66481.1"/>
    </source>
</evidence>